<proteinExistence type="predicted"/>
<evidence type="ECO:0000313" key="2">
    <source>
        <dbReference type="Proteomes" id="UP000319908"/>
    </source>
</evidence>
<keyword evidence="2" id="KW-1185">Reference proteome</keyword>
<comment type="caution">
    <text evidence="1">The sequence shown here is derived from an EMBL/GenBank/DDBJ whole genome shotgun (WGS) entry which is preliminary data.</text>
</comment>
<evidence type="ECO:0000313" key="1">
    <source>
        <dbReference type="EMBL" id="TWU05428.1"/>
    </source>
</evidence>
<gene>
    <name evidence="1" type="ORF">Poly21_56680</name>
</gene>
<reference evidence="1 2" key="1">
    <citation type="journal article" date="2020" name="Antonie Van Leeuwenhoek">
        <title>Rhodopirellula heiligendammensis sp. nov., Rhodopirellula pilleata sp. nov., and Rhodopirellula solitaria sp. nov. isolated from natural or artificial marine surfaces in Northern Germany and California, USA, and emended description of the genus Rhodopirellula.</title>
        <authorList>
            <person name="Kallscheuer N."/>
            <person name="Wiegand S."/>
            <person name="Jogler M."/>
            <person name="Boedeker C."/>
            <person name="Peeters S.H."/>
            <person name="Rast P."/>
            <person name="Heuer A."/>
            <person name="Jetten M.S.M."/>
            <person name="Rohde M."/>
            <person name="Jogler C."/>
        </authorList>
    </citation>
    <scope>NUCLEOTIDE SEQUENCE [LARGE SCALE GENOMIC DNA]</scope>
    <source>
        <strain evidence="1 2">Poly21</strain>
    </source>
</reference>
<name>A0A5C6B0K1_9BACT</name>
<accession>A0A5C6B0K1</accession>
<dbReference type="EMBL" id="SJPU01000014">
    <property type="protein sequence ID" value="TWU05428.1"/>
    <property type="molecule type" value="Genomic_DNA"/>
</dbReference>
<dbReference type="Proteomes" id="UP000319908">
    <property type="component" value="Unassembled WGS sequence"/>
</dbReference>
<organism evidence="1 2">
    <name type="scientific">Allorhodopirellula heiligendammensis</name>
    <dbReference type="NCBI Taxonomy" id="2714739"/>
    <lineage>
        <taxon>Bacteria</taxon>
        <taxon>Pseudomonadati</taxon>
        <taxon>Planctomycetota</taxon>
        <taxon>Planctomycetia</taxon>
        <taxon>Pirellulales</taxon>
        <taxon>Pirellulaceae</taxon>
        <taxon>Allorhodopirellula</taxon>
    </lineage>
</organism>
<dbReference type="AlphaFoldDB" id="A0A5C6B0K1"/>
<protein>
    <submittedName>
        <fullName evidence="1">Uncharacterized protein</fullName>
    </submittedName>
</protein>
<sequence length="162" mass="17933">MLMFPLGGHGRSKPDVTAYDIRRSKLLASVFKTRYDRCIADRASRFSTRVIDCTLRTIECTGVCCSRGTSTFFDSSNSLAVPPLSIWSAYPVIRNDYEVQGLASGVGLLFVLLHFFPAGGGEVPFAGGFFRSLARKWRPKKGAGEWHRFPSRLMSITDSSTP</sequence>